<feature type="domain" description="Acyltransferase 3" evidence="8">
    <location>
        <begin position="10"/>
        <end position="319"/>
    </location>
</feature>
<evidence type="ECO:0000256" key="4">
    <source>
        <dbReference type="ARBA" id="ARBA00022692"/>
    </source>
</evidence>
<feature type="transmembrane region" description="Helical" evidence="7">
    <location>
        <begin position="49"/>
        <end position="67"/>
    </location>
</feature>
<comment type="similarity">
    <text evidence="2">Belongs to the acyltransferase 3 family.</text>
</comment>
<protein>
    <submittedName>
        <fullName evidence="9">Fucose 4-O-acetylase-like acetyltransferase</fullName>
    </submittedName>
</protein>
<feature type="transmembrane region" description="Helical" evidence="7">
    <location>
        <begin position="181"/>
        <end position="201"/>
    </location>
</feature>
<keyword evidence="4 7" id="KW-0812">Transmembrane</keyword>
<evidence type="ECO:0000256" key="7">
    <source>
        <dbReference type="SAM" id="Phobius"/>
    </source>
</evidence>
<proteinExistence type="inferred from homology"/>
<comment type="caution">
    <text evidence="9">The sequence shown here is derived from an EMBL/GenBank/DDBJ whole genome shotgun (WGS) entry which is preliminary data.</text>
</comment>
<feature type="transmembrane region" description="Helical" evidence="7">
    <location>
        <begin position="157"/>
        <end position="175"/>
    </location>
</feature>
<dbReference type="Proteomes" id="UP000530268">
    <property type="component" value="Unassembled WGS sequence"/>
</dbReference>
<evidence type="ECO:0000313" key="10">
    <source>
        <dbReference type="Proteomes" id="UP000530268"/>
    </source>
</evidence>
<feature type="transmembrane region" description="Helical" evidence="7">
    <location>
        <begin position="208"/>
        <end position="225"/>
    </location>
</feature>
<sequence length="334" mass="36849">MSDSSMRLSAIDSAKGIGILLVVFGHAWRGAWGANLLPNEGLFKLVDYAIYAFHMPLFFFLSGLLFLETLQKYNAEKLLKGRLTRLLWPMMLWSWIFFALKLSAGQAANTPVVLSDFPVIPLPPYEHLWFLWALFLCQTILILLYAVVGARLPATTWRWIAAIAAVIWAALNPLIPVPSDIWGPMFEHFPYFLAGIAVGSLSRIRVPPLLGGLCAIGFVVLLWLVQGEKAAVLHSLAIVLLAWGAWLCVDRRTGSQPVGILLRSLRSLRALGQASMVIYLMHTVFSASLRILMVKFGFDDITLILVATLVVGVVGPVIVGWGAAKLRLSKILGF</sequence>
<evidence type="ECO:0000256" key="2">
    <source>
        <dbReference type="ARBA" id="ARBA00007400"/>
    </source>
</evidence>
<dbReference type="RefSeq" id="WP_184562106.1">
    <property type="nucleotide sequence ID" value="NZ_JACIEI010000001.1"/>
</dbReference>
<dbReference type="PANTHER" id="PTHR40074">
    <property type="entry name" value="O-ACETYLTRANSFERASE WECH"/>
    <property type="match status" value="1"/>
</dbReference>
<feature type="transmembrane region" description="Helical" evidence="7">
    <location>
        <begin position="231"/>
        <end position="249"/>
    </location>
</feature>
<feature type="transmembrane region" description="Helical" evidence="7">
    <location>
        <begin position="270"/>
        <end position="289"/>
    </location>
</feature>
<feature type="transmembrane region" description="Helical" evidence="7">
    <location>
        <begin position="128"/>
        <end position="150"/>
    </location>
</feature>
<comment type="subcellular location">
    <subcellularLocation>
        <location evidence="1">Cell membrane</location>
        <topology evidence="1">Multi-pass membrane protein</topology>
    </subcellularLocation>
</comment>
<feature type="transmembrane region" description="Helical" evidence="7">
    <location>
        <begin position="301"/>
        <end position="324"/>
    </location>
</feature>
<keyword evidence="10" id="KW-1185">Reference proteome</keyword>
<dbReference type="GO" id="GO:0009246">
    <property type="term" value="P:enterobacterial common antigen biosynthetic process"/>
    <property type="evidence" value="ECO:0007669"/>
    <property type="project" value="TreeGrafter"/>
</dbReference>
<dbReference type="Pfam" id="PF01757">
    <property type="entry name" value="Acyl_transf_3"/>
    <property type="match status" value="1"/>
</dbReference>
<keyword evidence="6 7" id="KW-0472">Membrane</keyword>
<evidence type="ECO:0000256" key="6">
    <source>
        <dbReference type="ARBA" id="ARBA00023136"/>
    </source>
</evidence>
<accession>A0A7W6E634</accession>
<feature type="transmembrane region" description="Helical" evidence="7">
    <location>
        <begin position="87"/>
        <end position="108"/>
    </location>
</feature>
<dbReference type="PANTHER" id="PTHR40074:SF2">
    <property type="entry name" value="O-ACETYLTRANSFERASE WECH"/>
    <property type="match status" value="1"/>
</dbReference>
<dbReference type="EMBL" id="JACIEI010000001">
    <property type="protein sequence ID" value="MBB3992715.1"/>
    <property type="molecule type" value="Genomic_DNA"/>
</dbReference>
<keyword evidence="9" id="KW-0808">Transferase</keyword>
<dbReference type="GO" id="GO:0005886">
    <property type="term" value="C:plasma membrane"/>
    <property type="evidence" value="ECO:0007669"/>
    <property type="project" value="UniProtKB-SubCell"/>
</dbReference>
<dbReference type="AlphaFoldDB" id="A0A7W6E634"/>
<evidence type="ECO:0000259" key="8">
    <source>
        <dbReference type="Pfam" id="PF01757"/>
    </source>
</evidence>
<evidence type="ECO:0000313" key="9">
    <source>
        <dbReference type="EMBL" id="MBB3992715.1"/>
    </source>
</evidence>
<evidence type="ECO:0000256" key="3">
    <source>
        <dbReference type="ARBA" id="ARBA00022475"/>
    </source>
</evidence>
<evidence type="ECO:0000256" key="5">
    <source>
        <dbReference type="ARBA" id="ARBA00022989"/>
    </source>
</evidence>
<dbReference type="GO" id="GO:0016413">
    <property type="term" value="F:O-acetyltransferase activity"/>
    <property type="evidence" value="ECO:0007669"/>
    <property type="project" value="TreeGrafter"/>
</dbReference>
<organism evidence="9 10">
    <name type="scientific">Sulfitobacter undariae</name>
    <dbReference type="NCBI Taxonomy" id="1563671"/>
    <lineage>
        <taxon>Bacteria</taxon>
        <taxon>Pseudomonadati</taxon>
        <taxon>Pseudomonadota</taxon>
        <taxon>Alphaproteobacteria</taxon>
        <taxon>Rhodobacterales</taxon>
        <taxon>Roseobacteraceae</taxon>
        <taxon>Sulfitobacter</taxon>
    </lineage>
</organism>
<dbReference type="InterPro" id="IPR002656">
    <property type="entry name" value="Acyl_transf_3_dom"/>
</dbReference>
<gene>
    <name evidence="9" type="ORF">GGR95_000334</name>
</gene>
<reference evidence="9 10" key="1">
    <citation type="submission" date="2020-08" db="EMBL/GenBank/DDBJ databases">
        <title>Genomic Encyclopedia of Type Strains, Phase IV (KMG-IV): sequencing the most valuable type-strain genomes for metagenomic binning, comparative biology and taxonomic classification.</title>
        <authorList>
            <person name="Goeker M."/>
        </authorList>
    </citation>
    <scope>NUCLEOTIDE SEQUENCE [LARGE SCALE GENOMIC DNA]</scope>
    <source>
        <strain evidence="9 10">DSM 102234</strain>
    </source>
</reference>
<keyword evidence="5 7" id="KW-1133">Transmembrane helix</keyword>
<name>A0A7W6E634_9RHOB</name>
<keyword evidence="3" id="KW-1003">Cell membrane</keyword>
<evidence type="ECO:0000256" key="1">
    <source>
        <dbReference type="ARBA" id="ARBA00004651"/>
    </source>
</evidence>